<proteinExistence type="predicted"/>
<dbReference type="EMBL" id="CP020100">
    <property type="protein sequence ID" value="AQZ96437.1"/>
    <property type="molecule type" value="Genomic_DNA"/>
</dbReference>
<keyword evidence="1" id="KW-0472">Membrane</keyword>
<dbReference type="Proteomes" id="UP000243488">
    <property type="component" value="Chromosome"/>
</dbReference>
<gene>
    <name evidence="2" type="ORF">BVH74_17495</name>
</gene>
<dbReference type="AlphaFoldDB" id="A0A1V0B951"/>
<keyword evidence="3" id="KW-1185">Reference proteome</keyword>
<evidence type="ECO:0000313" key="2">
    <source>
        <dbReference type="EMBL" id="AQZ96437.1"/>
    </source>
</evidence>
<evidence type="ECO:0000313" key="3">
    <source>
        <dbReference type="Proteomes" id="UP000243488"/>
    </source>
</evidence>
<dbReference type="KEGG" id="ppha:BVH74_17495"/>
<sequence length="74" mass="8075">MAVAPLHDLLFITALLCGLNLLLWLKLALAAQLGRWLSQGWVSKLDTLRGWLGWSAAALAFASVLLAYVAVLVW</sequence>
<evidence type="ECO:0000256" key="1">
    <source>
        <dbReference type="SAM" id="Phobius"/>
    </source>
</evidence>
<name>A0A1V0B951_9GAMM</name>
<accession>A0A1V0B951</accession>
<keyword evidence="1" id="KW-1133">Transmembrane helix</keyword>
<protein>
    <submittedName>
        <fullName evidence="2">Uncharacterized protein</fullName>
    </submittedName>
</protein>
<dbReference type="RefSeq" id="WP_080051345.1">
    <property type="nucleotide sequence ID" value="NZ_CP020100.1"/>
</dbReference>
<keyword evidence="1" id="KW-0812">Transmembrane</keyword>
<reference evidence="2 3" key="1">
    <citation type="submission" date="2017-03" db="EMBL/GenBank/DDBJ databases">
        <title>Complete genome sequence of the novel DNRA strain Pseudomonas sp. S-6-2 isolated from Chinese polluted river sediment. Journal of Biotechnology.</title>
        <authorList>
            <person name="Li J."/>
            <person name="Xiang F."/>
            <person name="Wang L."/>
            <person name="Xi L."/>
            <person name="Liu J."/>
        </authorList>
    </citation>
    <scope>NUCLEOTIDE SEQUENCE [LARGE SCALE GENOMIC DNA]</scope>
    <source>
        <strain evidence="2 3">S-6-2</strain>
    </source>
</reference>
<feature type="transmembrane region" description="Helical" evidence="1">
    <location>
        <begin position="54"/>
        <end position="73"/>
    </location>
</feature>
<organism evidence="2 3">
    <name type="scientific">Halopseudomonas phragmitis</name>
    <dbReference type="NCBI Taxonomy" id="1931241"/>
    <lineage>
        <taxon>Bacteria</taxon>
        <taxon>Pseudomonadati</taxon>
        <taxon>Pseudomonadota</taxon>
        <taxon>Gammaproteobacteria</taxon>
        <taxon>Pseudomonadales</taxon>
        <taxon>Pseudomonadaceae</taxon>
        <taxon>Halopseudomonas</taxon>
    </lineage>
</organism>